<keyword evidence="2" id="KW-1185">Reference proteome</keyword>
<organism evidence="1 2">
    <name type="scientific">Blepharisma stoltei</name>
    <dbReference type="NCBI Taxonomy" id="1481888"/>
    <lineage>
        <taxon>Eukaryota</taxon>
        <taxon>Sar</taxon>
        <taxon>Alveolata</taxon>
        <taxon>Ciliophora</taxon>
        <taxon>Postciliodesmatophora</taxon>
        <taxon>Heterotrichea</taxon>
        <taxon>Heterotrichida</taxon>
        <taxon>Blepharismidae</taxon>
        <taxon>Blepharisma</taxon>
    </lineage>
</organism>
<protein>
    <submittedName>
        <fullName evidence="1">Uncharacterized protein</fullName>
    </submittedName>
</protein>
<dbReference type="Proteomes" id="UP001162131">
    <property type="component" value="Unassembled WGS sequence"/>
</dbReference>
<dbReference type="EMBL" id="CAJZBQ010000018">
    <property type="protein sequence ID" value="CAG9317178.1"/>
    <property type="molecule type" value="Genomic_DNA"/>
</dbReference>
<name>A0AAU9IRR3_9CILI</name>
<reference evidence="1" key="1">
    <citation type="submission" date="2021-09" db="EMBL/GenBank/DDBJ databases">
        <authorList>
            <consortium name="AG Swart"/>
            <person name="Singh M."/>
            <person name="Singh A."/>
            <person name="Seah K."/>
            <person name="Emmerich C."/>
        </authorList>
    </citation>
    <scope>NUCLEOTIDE SEQUENCE</scope>
    <source>
        <strain evidence="1">ATCC30299</strain>
    </source>
</reference>
<proteinExistence type="predicted"/>
<comment type="caution">
    <text evidence="1">The sequence shown here is derived from an EMBL/GenBank/DDBJ whole genome shotgun (WGS) entry which is preliminary data.</text>
</comment>
<gene>
    <name evidence="1" type="ORF">BSTOLATCC_MIC18432</name>
</gene>
<evidence type="ECO:0000313" key="2">
    <source>
        <dbReference type="Proteomes" id="UP001162131"/>
    </source>
</evidence>
<accession>A0AAU9IRR3</accession>
<dbReference type="AlphaFoldDB" id="A0AAU9IRR3"/>
<evidence type="ECO:0000313" key="1">
    <source>
        <dbReference type="EMBL" id="CAG9317178.1"/>
    </source>
</evidence>
<sequence length="293" mass="33665">MDNFTILDSVSELALESEKISSQLAHFDKTRKQMTQSQDFEISPWSGVYDILQSIERDNALQGEPKGKAEKQAQLIETPKIDLERISRVIYSVRRNKHNKILSPISTNPKRENKKLGERAIFRHALDVRKGFNYEEISQEYPSMLMTPDSMSTDNSSGPIKSKFELKRRSHMSLTQKVLEVPRISSFTDINSYHQRLPALHEFQPLKNIENTPKMSNLLKIISSPTETKIHISTTKSEHLAAQAPKKCVKTPTPRLHVEKSKFLSKQNIILNIQEPKNSMRALPIVKTKFFKL</sequence>